<comment type="caution">
    <text evidence="5">The sequence shown here is derived from an EMBL/GenBank/DDBJ whole genome shotgun (WGS) entry which is preliminary data.</text>
</comment>
<dbReference type="GO" id="GO:0016491">
    <property type="term" value="F:oxidoreductase activity"/>
    <property type="evidence" value="ECO:0007669"/>
    <property type="project" value="UniProtKB-KW"/>
</dbReference>
<dbReference type="Gene3D" id="3.40.50.720">
    <property type="entry name" value="NAD(P)-binding Rossmann-like Domain"/>
    <property type="match status" value="1"/>
</dbReference>
<dbReference type="SUPFAM" id="SSF51735">
    <property type="entry name" value="NAD(P)-binding Rossmann-fold domains"/>
    <property type="match status" value="1"/>
</dbReference>
<feature type="domain" description="Gfo/Idh/MocA-like oxidoreductase N-terminal" evidence="3">
    <location>
        <begin position="3"/>
        <end position="120"/>
    </location>
</feature>
<dbReference type="AlphaFoldDB" id="A0A9W6UZH1"/>
<protein>
    <submittedName>
        <fullName evidence="5">Oxidoreductase</fullName>
    </submittedName>
</protein>
<evidence type="ECO:0000256" key="1">
    <source>
        <dbReference type="ARBA" id="ARBA00010928"/>
    </source>
</evidence>
<dbReference type="PANTHER" id="PTHR43708">
    <property type="entry name" value="CONSERVED EXPRESSED OXIDOREDUCTASE (EUROFUNG)"/>
    <property type="match status" value="1"/>
</dbReference>
<dbReference type="InterPro" id="IPR000683">
    <property type="entry name" value="Gfo/Idh/MocA-like_OxRdtase_N"/>
</dbReference>
<sequence length="349" mass="37963">MAFRVALVGYGTGGAVFHAPLISSVPDLRLAAVVTSDPERQRAVRSRYPDARVLDTADRLWESTGAYDLVVIAAPNRLHVPLARDALTCDIPVVVDKPVAATAAEARSLAALSAVRGLPVIPFHNRRWDGDFRTVRRLVGSGALGHVLRYESRFERWRPQPKASWKESADPRDAGGILYDLGSHLIDQAVHLFGRPRQVYAEIDVRRRGAAAADDAFVALTHEDGVRAHLWMSATAAQHGPRFRVLGDRAAYTVFGMDVQEDALRRGLTPADADWGAAPPRSYGRVGTPGADRAEPTDRGAYQEFYAEVARTLRGEAPPPVSLTDAITGLEVIEAAIRSAREGRVVSLQ</sequence>
<comment type="similarity">
    <text evidence="1">Belongs to the Gfo/Idh/MocA family.</text>
</comment>
<dbReference type="Proteomes" id="UP001165124">
    <property type="component" value="Unassembled WGS sequence"/>
</dbReference>
<dbReference type="PANTHER" id="PTHR43708:SF5">
    <property type="entry name" value="CONSERVED EXPRESSED OXIDOREDUCTASE (EUROFUNG)-RELATED"/>
    <property type="match status" value="1"/>
</dbReference>
<dbReference type="InterPro" id="IPR051317">
    <property type="entry name" value="Gfo/Idh/MocA_oxidoreduct"/>
</dbReference>
<evidence type="ECO:0000313" key="6">
    <source>
        <dbReference type="Proteomes" id="UP001165124"/>
    </source>
</evidence>
<dbReference type="SUPFAM" id="SSF55347">
    <property type="entry name" value="Glyceraldehyde-3-phosphate dehydrogenase-like, C-terminal domain"/>
    <property type="match status" value="1"/>
</dbReference>
<name>A0A9W6UZH1_9ACTN</name>
<dbReference type="InterPro" id="IPR036291">
    <property type="entry name" value="NAD(P)-bd_dom_sf"/>
</dbReference>
<keyword evidence="6" id="KW-1185">Reference proteome</keyword>
<gene>
    <name evidence="5" type="ORF">Arub01_50140</name>
</gene>
<dbReference type="EMBL" id="BSRZ01000017">
    <property type="protein sequence ID" value="GLW66770.1"/>
    <property type="molecule type" value="Genomic_DNA"/>
</dbReference>
<organism evidence="5 6">
    <name type="scientific">Actinomadura rubrobrunea</name>
    <dbReference type="NCBI Taxonomy" id="115335"/>
    <lineage>
        <taxon>Bacteria</taxon>
        <taxon>Bacillati</taxon>
        <taxon>Actinomycetota</taxon>
        <taxon>Actinomycetes</taxon>
        <taxon>Streptosporangiales</taxon>
        <taxon>Thermomonosporaceae</taxon>
        <taxon>Actinomadura</taxon>
    </lineage>
</organism>
<reference evidence="5" key="1">
    <citation type="submission" date="2023-02" db="EMBL/GenBank/DDBJ databases">
        <title>Actinomadura rubrobrunea NBRC 14622.</title>
        <authorList>
            <person name="Ichikawa N."/>
            <person name="Sato H."/>
            <person name="Tonouchi N."/>
        </authorList>
    </citation>
    <scope>NUCLEOTIDE SEQUENCE</scope>
    <source>
        <strain evidence="5">NBRC 14622</strain>
    </source>
</reference>
<feature type="domain" description="Gfo/Idh/MocA-like oxidoreductase C-terminal" evidence="4">
    <location>
        <begin position="136"/>
        <end position="348"/>
    </location>
</feature>
<dbReference type="Pfam" id="PF01408">
    <property type="entry name" value="GFO_IDH_MocA"/>
    <property type="match status" value="1"/>
</dbReference>
<keyword evidence="2" id="KW-0560">Oxidoreductase</keyword>
<dbReference type="Gene3D" id="3.30.360.10">
    <property type="entry name" value="Dihydrodipicolinate Reductase, domain 2"/>
    <property type="match status" value="1"/>
</dbReference>
<proteinExistence type="inferred from homology"/>
<evidence type="ECO:0000256" key="2">
    <source>
        <dbReference type="ARBA" id="ARBA00023002"/>
    </source>
</evidence>
<dbReference type="GO" id="GO:0000166">
    <property type="term" value="F:nucleotide binding"/>
    <property type="evidence" value="ECO:0007669"/>
    <property type="project" value="InterPro"/>
</dbReference>
<evidence type="ECO:0000259" key="3">
    <source>
        <dbReference type="Pfam" id="PF01408"/>
    </source>
</evidence>
<dbReference type="RefSeq" id="WP_067909754.1">
    <property type="nucleotide sequence ID" value="NZ_BSRZ01000017.1"/>
</dbReference>
<evidence type="ECO:0000259" key="4">
    <source>
        <dbReference type="Pfam" id="PF02894"/>
    </source>
</evidence>
<evidence type="ECO:0000313" key="5">
    <source>
        <dbReference type="EMBL" id="GLW66770.1"/>
    </source>
</evidence>
<dbReference type="Pfam" id="PF02894">
    <property type="entry name" value="GFO_IDH_MocA_C"/>
    <property type="match status" value="1"/>
</dbReference>
<accession>A0A9W6UZH1</accession>
<dbReference type="InterPro" id="IPR004104">
    <property type="entry name" value="Gfo/Idh/MocA-like_OxRdtase_C"/>
</dbReference>